<name>A0ABD5B4K2_ELIMR</name>
<accession>A0ABD5B4K2</accession>
<comment type="caution">
    <text evidence="1">The sequence shown here is derived from an EMBL/GenBank/DDBJ whole genome shotgun (WGS) entry which is preliminary data.</text>
</comment>
<dbReference type="RefSeq" id="WP_234108017.1">
    <property type="nucleotide sequence ID" value="NZ_CP040516.1"/>
</dbReference>
<sequence>MGLLKRMVLGMVVKLILLNNKDMLIKIEFRSVIILASLMFLSCDSMREREAIKNYTSPYMGTYVGELSGNVTGALIIDIKKSGSVEVTKTFSGNSETFLQGIVFEGGALEKVSSPNTGFTLYGNLNSKGGTWMQGSWSGSWSVRKK</sequence>
<dbReference type="AlphaFoldDB" id="A0ABD5B4K2"/>
<reference evidence="1 2" key="1">
    <citation type="submission" date="2023-06" db="EMBL/GenBank/DDBJ databases">
        <title>Nosocomial Elizabethkingia miricola genome.</title>
        <authorList>
            <person name="Morgado S."/>
            <person name="Fonseca E."/>
            <person name="Freitas F."/>
            <person name="Vicente A.C."/>
        </authorList>
    </citation>
    <scope>NUCLEOTIDE SEQUENCE [LARGE SCALE GENOMIC DNA]</scope>
    <source>
        <strain evidence="1 2">EM15</strain>
    </source>
</reference>
<evidence type="ECO:0000313" key="1">
    <source>
        <dbReference type="EMBL" id="MDQ8748764.1"/>
    </source>
</evidence>
<evidence type="ECO:0008006" key="3">
    <source>
        <dbReference type="Google" id="ProtNLM"/>
    </source>
</evidence>
<dbReference type="Proteomes" id="UP001239265">
    <property type="component" value="Unassembled WGS sequence"/>
</dbReference>
<evidence type="ECO:0000313" key="2">
    <source>
        <dbReference type="Proteomes" id="UP001239265"/>
    </source>
</evidence>
<gene>
    <name evidence="1" type="ORF">QT385_08950</name>
</gene>
<protein>
    <recommendedName>
        <fullName evidence="3">Lipoprotein</fullName>
    </recommendedName>
</protein>
<proteinExistence type="predicted"/>
<organism evidence="1 2">
    <name type="scientific">Elizabethkingia miricola</name>
    <name type="common">Chryseobacterium miricola</name>
    <dbReference type="NCBI Taxonomy" id="172045"/>
    <lineage>
        <taxon>Bacteria</taxon>
        <taxon>Pseudomonadati</taxon>
        <taxon>Bacteroidota</taxon>
        <taxon>Flavobacteriia</taxon>
        <taxon>Flavobacteriales</taxon>
        <taxon>Weeksellaceae</taxon>
        <taxon>Elizabethkingia</taxon>
    </lineage>
</organism>
<dbReference type="EMBL" id="JAUCQJ010000002">
    <property type="protein sequence ID" value="MDQ8748764.1"/>
    <property type="molecule type" value="Genomic_DNA"/>
</dbReference>